<name>A0A1H8CDV2_9PROT</name>
<dbReference type="EMBL" id="FOCP01000004">
    <property type="protein sequence ID" value="SEM92287.1"/>
    <property type="molecule type" value="Genomic_DNA"/>
</dbReference>
<evidence type="ECO:0000313" key="2">
    <source>
        <dbReference type="Proteomes" id="UP000199459"/>
    </source>
</evidence>
<gene>
    <name evidence="1" type="ORF">SAMN05216325_104113</name>
</gene>
<proteinExistence type="predicted"/>
<organism evidence="1 2">
    <name type="scientific">Nitrosomonas marina</name>
    <dbReference type="NCBI Taxonomy" id="917"/>
    <lineage>
        <taxon>Bacteria</taxon>
        <taxon>Pseudomonadati</taxon>
        <taxon>Pseudomonadota</taxon>
        <taxon>Betaproteobacteria</taxon>
        <taxon>Nitrosomonadales</taxon>
        <taxon>Nitrosomonadaceae</taxon>
        <taxon>Nitrosomonas</taxon>
    </lineage>
</organism>
<dbReference type="AlphaFoldDB" id="A0A1H8CDV2"/>
<accession>A0A1H8CDV2</accession>
<evidence type="ECO:0000313" key="1">
    <source>
        <dbReference type="EMBL" id="SEM92287.1"/>
    </source>
</evidence>
<reference evidence="1 2" key="1">
    <citation type="submission" date="2016-10" db="EMBL/GenBank/DDBJ databases">
        <authorList>
            <person name="de Groot N.N."/>
        </authorList>
    </citation>
    <scope>NUCLEOTIDE SEQUENCE [LARGE SCALE GENOMIC DNA]</scope>
    <source>
        <strain evidence="1 2">Nm22</strain>
    </source>
</reference>
<protein>
    <submittedName>
        <fullName evidence="1">Uncharacterized protein</fullName>
    </submittedName>
</protein>
<sequence length="65" mass="7531">MLSGRKGDLWMLTPGSFAHQPNLFDTDLLLQRDPADLLLRLALEIPKHMGLMMHFPFIICNRQVR</sequence>
<dbReference type="Proteomes" id="UP000199459">
    <property type="component" value="Unassembled WGS sequence"/>
</dbReference>